<dbReference type="GO" id="GO:0005886">
    <property type="term" value="C:plasma membrane"/>
    <property type="evidence" value="ECO:0007669"/>
    <property type="project" value="UniProtKB-SubCell"/>
</dbReference>
<evidence type="ECO:0000256" key="9">
    <source>
        <dbReference type="SAM" id="Phobius"/>
    </source>
</evidence>
<evidence type="ECO:0000313" key="10">
    <source>
        <dbReference type="EMBL" id="MCP0887656.1"/>
    </source>
</evidence>
<dbReference type="Gene3D" id="1.10.1760.20">
    <property type="match status" value="1"/>
</dbReference>
<feature type="transmembrane region" description="Helical" evidence="9">
    <location>
        <begin position="116"/>
        <end position="137"/>
    </location>
</feature>
<dbReference type="AlphaFoldDB" id="A0A9X2JP01"/>
<comment type="caution">
    <text evidence="10">The sequence shown here is derived from an EMBL/GenBank/DDBJ whole genome shotgun (WGS) entry which is preliminary data.</text>
</comment>
<evidence type="ECO:0000256" key="1">
    <source>
        <dbReference type="ARBA" id="ARBA00004651"/>
    </source>
</evidence>
<feature type="transmembrane region" description="Helical" evidence="9">
    <location>
        <begin position="35"/>
        <end position="53"/>
    </location>
</feature>
<keyword evidence="5 9" id="KW-0812">Transmembrane</keyword>
<dbReference type="InterPro" id="IPR003784">
    <property type="entry name" value="BioY"/>
</dbReference>
<evidence type="ECO:0000256" key="6">
    <source>
        <dbReference type="ARBA" id="ARBA00022989"/>
    </source>
</evidence>
<gene>
    <name evidence="10" type="ORF">LB941_09965</name>
</gene>
<keyword evidence="4 8" id="KW-1003">Cell membrane</keyword>
<dbReference type="EMBL" id="JAIULA010000022">
    <property type="protein sequence ID" value="MCP0887656.1"/>
    <property type="molecule type" value="Genomic_DNA"/>
</dbReference>
<name>A0A9X2JP01_9LACO</name>
<protein>
    <recommendedName>
        <fullName evidence="8">Biotin transporter</fullName>
    </recommendedName>
</protein>
<feature type="transmembrane region" description="Helical" evidence="9">
    <location>
        <begin position="143"/>
        <end position="168"/>
    </location>
</feature>
<evidence type="ECO:0000256" key="4">
    <source>
        <dbReference type="ARBA" id="ARBA00022475"/>
    </source>
</evidence>
<dbReference type="Proteomes" id="UP001139006">
    <property type="component" value="Unassembled WGS sequence"/>
</dbReference>
<evidence type="ECO:0000256" key="7">
    <source>
        <dbReference type="ARBA" id="ARBA00023136"/>
    </source>
</evidence>
<comment type="subcellular location">
    <subcellularLocation>
        <location evidence="1 8">Cell membrane</location>
        <topology evidence="1 8">Multi-pass membrane protein</topology>
    </subcellularLocation>
</comment>
<evidence type="ECO:0000256" key="2">
    <source>
        <dbReference type="ARBA" id="ARBA00010692"/>
    </source>
</evidence>
<evidence type="ECO:0000313" key="11">
    <source>
        <dbReference type="Proteomes" id="UP001139006"/>
    </source>
</evidence>
<dbReference type="PANTHER" id="PTHR34295:SF4">
    <property type="entry name" value="BIOTIN TRANSPORTER BIOY-RELATED"/>
    <property type="match status" value="1"/>
</dbReference>
<evidence type="ECO:0000256" key="8">
    <source>
        <dbReference type="PIRNR" id="PIRNR016661"/>
    </source>
</evidence>
<evidence type="ECO:0000256" key="3">
    <source>
        <dbReference type="ARBA" id="ARBA00022448"/>
    </source>
</evidence>
<evidence type="ECO:0000256" key="5">
    <source>
        <dbReference type="ARBA" id="ARBA00022692"/>
    </source>
</evidence>
<organism evidence="10 11">
    <name type="scientific">Ligilactobacillus ubinensis</name>
    <dbReference type="NCBI Taxonomy" id="2876789"/>
    <lineage>
        <taxon>Bacteria</taxon>
        <taxon>Bacillati</taxon>
        <taxon>Bacillota</taxon>
        <taxon>Bacilli</taxon>
        <taxon>Lactobacillales</taxon>
        <taxon>Lactobacillaceae</taxon>
        <taxon>Ligilactobacillus</taxon>
    </lineage>
</organism>
<proteinExistence type="inferred from homology"/>
<dbReference type="Pfam" id="PF02632">
    <property type="entry name" value="BioY"/>
    <property type="match status" value="1"/>
</dbReference>
<dbReference type="RefSeq" id="WP_253361741.1">
    <property type="nucleotide sequence ID" value="NZ_JAIULA010000022.1"/>
</dbReference>
<accession>A0A9X2JP01</accession>
<feature type="transmembrane region" description="Helical" evidence="9">
    <location>
        <begin position="12"/>
        <end position="29"/>
    </location>
</feature>
<keyword evidence="3 8" id="KW-0813">Transport</keyword>
<sequence>MQKSRIQNNLNIALISTVIVILGFIPPIPLGFIPVPLVLQNLGVMLAGILLGAKKGTIAIILVFLVGIIIPTFSGSLTLAAITSPSSGYAIAWLFVPFFTSLGLQKFPIQNSYSQFFIVWLAGVLFVDLTGALWLAYATQISIYSAILSSMIFIPGDTLKAFIALIIAKRLLKIKPMSNV</sequence>
<feature type="transmembrane region" description="Helical" evidence="9">
    <location>
        <begin position="60"/>
        <end position="82"/>
    </location>
</feature>
<keyword evidence="6 9" id="KW-1133">Transmembrane helix</keyword>
<dbReference type="GO" id="GO:0015225">
    <property type="term" value="F:biotin transmembrane transporter activity"/>
    <property type="evidence" value="ECO:0007669"/>
    <property type="project" value="UniProtKB-UniRule"/>
</dbReference>
<comment type="similarity">
    <text evidence="2 8">Belongs to the BioY family.</text>
</comment>
<keyword evidence="11" id="KW-1185">Reference proteome</keyword>
<feature type="transmembrane region" description="Helical" evidence="9">
    <location>
        <begin position="88"/>
        <end position="104"/>
    </location>
</feature>
<reference evidence="10 11" key="1">
    <citation type="journal article" date="2023" name="Int. J. Syst. Evol. Microbiol.">
        <title>Ligilactobacillus ubinensis sp. nov., a novel species isolated from the wild ferment of a durian fruit (Durio zibethinus).</title>
        <authorList>
            <person name="Heng Y.C."/>
            <person name="Menon N."/>
            <person name="Chen B."/>
            <person name="Loo B.Z.L."/>
            <person name="Wong G.W.J."/>
            <person name="Lim A.C.H."/>
            <person name="Silvaraju S."/>
            <person name="Kittelmann S."/>
        </authorList>
    </citation>
    <scope>NUCLEOTIDE SEQUENCE [LARGE SCALE GENOMIC DNA]</scope>
    <source>
        <strain evidence="10 11">WILCCON 0076</strain>
    </source>
</reference>
<keyword evidence="7 8" id="KW-0472">Membrane</keyword>
<dbReference type="PIRSF" id="PIRSF016661">
    <property type="entry name" value="BioY"/>
    <property type="match status" value="1"/>
</dbReference>
<dbReference type="PANTHER" id="PTHR34295">
    <property type="entry name" value="BIOTIN TRANSPORTER BIOY"/>
    <property type="match status" value="1"/>
</dbReference>